<sequence length="104" mass="12135">MNQIWMNPRLYSLANCKQRDSIWLYQWEQKEDVFAIMIDQRRTPGGIVPIGKVKNDTLSAFDVHIMTTHEQALREVTATNTYMPLYNTETSTIWGAEPEETLKN</sequence>
<accession>A0A9J5Y7T3</accession>
<dbReference type="Proteomes" id="UP000824120">
    <property type="component" value="Chromosome 7"/>
</dbReference>
<reference evidence="1 2" key="1">
    <citation type="submission" date="2020-09" db="EMBL/GenBank/DDBJ databases">
        <title>De no assembly of potato wild relative species, Solanum commersonii.</title>
        <authorList>
            <person name="Cho K."/>
        </authorList>
    </citation>
    <scope>NUCLEOTIDE SEQUENCE [LARGE SCALE GENOMIC DNA]</scope>
    <source>
        <strain evidence="1">LZ3.2</strain>
        <tissue evidence="1">Leaf</tissue>
    </source>
</reference>
<keyword evidence="2" id="KW-1185">Reference proteome</keyword>
<proteinExistence type="predicted"/>
<comment type="caution">
    <text evidence="1">The sequence shown here is derived from an EMBL/GenBank/DDBJ whole genome shotgun (WGS) entry which is preliminary data.</text>
</comment>
<dbReference type="OrthoDB" id="10426564at2759"/>
<evidence type="ECO:0000313" key="1">
    <source>
        <dbReference type="EMBL" id="KAG5596197.1"/>
    </source>
</evidence>
<gene>
    <name evidence="1" type="ORF">H5410_037429</name>
</gene>
<protein>
    <submittedName>
        <fullName evidence="1">Uncharacterized protein</fullName>
    </submittedName>
</protein>
<organism evidence="1 2">
    <name type="scientific">Solanum commersonii</name>
    <name type="common">Commerson's wild potato</name>
    <name type="synonym">Commerson's nightshade</name>
    <dbReference type="NCBI Taxonomy" id="4109"/>
    <lineage>
        <taxon>Eukaryota</taxon>
        <taxon>Viridiplantae</taxon>
        <taxon>Streptophyta</taxon>
        <taxon>Embryophyta</taxon>
        <taxon>Tracheophyta</taxon>
        <taxon>Spermatophyta</taxon>
        <taxon>Magnoliopsida</taxon>
        <taxon>eudicotyledons</taxon>
        <taxon>Gunneridae</taxon>
        <taxon>Pentapetalae</taxon>
        <taxon>asterids</taxon>
        <taxon>lamiids</taxon>
        <taxon>Solanales</taxon>
        <taxon>Solanaceae</taxon>
        <taxon>Solanoideae</taxon>
        <taxon>Solaneae</taxon>
        <taxon>Solanum</taxon>
    </lineage>
</organism>
<name>A0A9J5Y7T3_SOLCO</name>
<dbReference type="EMBL" id="JACXVP010000007">
    <property type="protein sequence ID" value="KAG5596197.1"/>
    <property type="molecule type" value="Genomic_DNA"/>
</dbReference>
<evidence type="ECO:0000313" key="2">
    <source>
        <dbReference type="Proteomes" id="UP000824120"/>
    </source>
</evidence>
<dbReference type="AlphaFoldDB" id="A0A9J5Y7T3"/>